<organism evidence="1">
    <name type="scientific">Brassica cretica</name>
    <name type="common">Mustard</name>
    <dbReference type="NCBI Taxonomy" id="69181"/>
    <lineage>
        <taxon>Eukaryota</taxon>
        <taxon>Viridiplantae</taxon>
        <taxon>Streptophyta</taxon>
        <taxon>Embryophyta</taxon>
        <taxon>Tracheophyta</taxon>
        <taxon>Spermatophyta</taxon>
        <taxon>Magnoliopsida</taxon>
        <taxon>eudicotyledons</taxon>
        <taxon>Gunneridae</taxon>
        <taxon>Pentapetalae</taxon>
        <taxon>rosids</taxon>
        <taxon>malvids</taxon>
        <taxon>Brassicales</taxon>
        <taxon>Brassicaceae</taxon>
        <taxon>Brassiceae</taxon>
        <taxon>Brassica</taxon>
    </lineage>
</organism>
<name>A0A8S9L9F4_BRACR</name>
<sequence length="100" mass="11101">MNRSSSPIGSMLACENKWGASSSGSALRNTQDETIRRSDIEVLIKLLKDNSDVSRVNSLVKDSAQEAAFGLNGAAVRDEFKMPLWAEKMYIDHEKQQRVA</sequence>
<comment type="caution">
    <text evidence="1">The sequence shown here is derived from an EMBL/GenBank/DDBJ whole genome shotgun (WGS) entry which is preliminary data.</text>
</comment>
<gene>
    <name evidence="1" type="ORF">F2Q70_00025076</name>
</gene>
<reference evidence="1" key="1">
    <citation type="submission" date="2019-12" db="EMBL/GenBank/DDBJ databases">
        <title>Genome sequencing and annotation of Brassica cretica.</title>
        <authorList>
            <person name="Studholme D.J."/>
            <person name="Sarris P.F."/>
        </authorList>
    </citation>
    <scope>NUCLEOTIDE SEQUENCE</scope>
    <source>
        <strain evidence="1">PFS-102/07</strain>
        <tissue evidence="1">Leaf</tissue>
    </source>
</reference>
<evidence type="ECO:0000313" key="1">
    <source>
        <dbReference type="EMBL" id="KAF2602193.1"/>
    </source>
</evidence>
<dbReference type="EMBL" id="QGKY02000094">
    <property type="protein sequence ID" value="KAF2602193.1"/>
    <property type="molecule type" value="Genomic_DNA"/>
</dbReference>
<dbReference type="AlphaFoldDB" id="A0A8S9L9F4"/>
<accession>A0A8S9L9F4</accession>
<proteinExistence type="predicted"/>
<protein>
    <submittedName>
        <fullName evidence="1">Uncharacterized protein</fullName>
    </submittedName>
</protein>